<feature type="region of interest" description="Disordered" evidence="1">
    <location>
        <begin position="1"/>
        <end position="38"/>
    </location>
</feature>
<accession>A0ABR2QD39</accession>
<feature type="compositionally biased region" description="Polar residues" evidence="1">
    <location>
        <begin position="17"/>
        <end position="27"/>
    </location>
</feature>
<dbReference type="EMBL" id="JBBPBN010000041">
    <property type="protein sequence ID" value="KAK8998577.1"/>
    <property type="molecule type" value="Genomic_DNA"/>
</dbReference>
<protein>
    <submittedName>
        <fullName evidence="3">Uncharacterized protein</fullName>
    </submittedName>
</protein>
<dbReference type="Proteomes" id="UP001396334">
    <property type="component" value="Unassembled WGS sequence"/>
</dbReference>
<evidence type="ECO:0000256" key="1">
    <source>
        <dbReference type="SAM" id="MobiDB-lite"/>
    </source>
</evidence>
<proteinExistence type="predicted"/>
<name>A0ABR2QD39_9ROSI</name>
<comment type="caution">
    <text evidence="3">The sequence shown here is derived from an EMBL/GenBank/DDBJ whole genome shotgun (WGS) entry which is preliminary data.</text>
</comment>
<evidence type="ECO:0000313" key="3">
    <source>
        <dbReference type="EMBL" id="KAK8998577.1"/>
    </source>
</evidence>
<reference evidence="3 4" key="1">
    <citation type="journal article" date="2024" name="G3 (Bethesda)">
        <title>Genome assembly of Hibiscus sabdariffa L. provides insights into metabolisms of medicinal natural products.</title>
        <authorList>
            <person name="Kim T."/>
        </authorList>
    </citation>
    <scope>NUCLEOTIDE SEQUENCE [LARGE SCALE GENOMIC DNA]</scope>
    <source>
        <strain evidence="3">TK-2024</strain>
        <tissue evidence="3">Old leaves</tissue>
    </source>
</reference>
<sequence>MDKNYKSTKGSVRADSTENANIGASQANDSSGLSDDSNSVCENSNFTARMDITKLRIMTNHAYVYRLLVQFGLDLTFAILSVNYVVLDEIVHNTLYKCELEMHVEDENDSPLLTREEMKTPKVCAQICISKNG</sequence>
<feature type="compositionally biased region" description="Low complexity" evidence="1">
    <location>
        <begin position="28"/>
        <end position="38"/>
    </location>
</feature>
<keyword evidence="4" id="KW-1185">Reference proteome</keyword>
<evidence type="ECO:0000256" key="2">
    <source>
        <dbReference type="SAM" id="Phobius"/>
    </source>
</evidence>
<evidence type="ECO:0000313" key="4">
    <source>
        <dbReference type="Proteomes" id="UP001396334"/>
    </source>
</evidence>
<keyword evidence="2" id="KW-0812">Transmembrane</keyword>
<keyword evidence="2" id="KW-0472">Membrane</keyword>
<keyword evidence="2" id="KW-1133">Transmembrane helix</keyword>
<feature type="transmembrane region" description="Helical" evidence="2">
    <location>
        <begin position="63"/>
        <end position="86"/>
    </location>
</feature>
<gene>
    <name evidence="3" type="ORF">V6N11_083964</name>
</gene>
<organism evidence="3 4">
    <name type="scientific">Hibiscus sabdariffa</name>
    <name type="common">roselle</name>
    <dbReference type="NCBI Taxonomy" id="183260"/>
    <lineage>
        <taxon>Eukaryota</taxon>
        <taxon>Viridiplantae</taxon>
        <taxon>Streptophyta</taxon>
        <taxon>Embryophyta</taxon>
        <taxon>Tracheophyta</taxon>
        <taxon>Spermatophyta</taxon>
        <taxon>Magnoliopsida</taxon>
        <taxon>eudicotyledons</taxon>
        <taxon>Gunneridae</taxon>
        <taxon>Pentapetalae</taxon>
        <taxon>rosids</taxon>
        <taxon>malvids</taxon>
        <taxon>Malvales</taxon>
        <taxon>Malvaceae</taxon>
        <taxon>Malvoideae</taxon>
        <taxon>Hibiscus</taxon>
    </lineage>
</organism>